<evidence type="ECO:0000256" key="1">
    <source>
        <dbReference type="SAM" id="Phobius"/>
    </source>
</evidence>
<feature type="transmembrane region" description="Helical" evidence="1">
    <location>
        <begin position="197"/>
        <end position="224"/>
    </location>
</feature>
<keyword evidence="1" id="KW-0472">Membrane</keyword>
<dbReference type="PATRIC" id="fig|1278073.3.peg.6241"/>
<feature type="domain" description="Fatty acid desaturase" evidence="2">
    <location>
        <begin position="73"/>
        <end position="306"/>
    </location>
</feature>
<dbReference type="CDD" id="cd03510">
    <property type="entry name" value="Rhizobitoxine-FADS-like"/>
    <property type="match status" value="1"/>
</dbReference>
<proteinExistence type="predicted"/>
<dbReference type="PANTHER" id="PTHR19353:SF19">
    <property type="entry name" value="DELTA(5) FATTY ACID DESATURASE C-RELATED"/>
    <property type="match status" value="1"/>
</dbReference>
<keyword evidence="4" id="KW-1185">Reference proteome</keyword>
<dbReference type="InterPro" id="IPR005804">
    <property type="entry name" value="FA_desaturase_dom"/>
</dbReference>
<keyword evidence="1" id="KW-1133">Transmembrane helix</keyword>
<dbReference type="RefSeq" id="WP_015351681.1">
    <property type="nucleotide sequence ID" value="NC_020126.1"/>
</dbReference>
<feature type="transmembrane region" description="Helical" evidence="1">
    <location>
        <begin position="59"/>
        <end position="84"/>
    </location>
</feature>
<dbReference type="eggNOG" id="COG3239">
    <property type="taxonomic scope" value="Bacteria"/>
</dbReference>
<reference evidence="3 4" key="1">
    <citation type="journal article" date="2013" name="Genome Announc.">
        <title>Complete genome sequence of Myxococcus stipitatus strain DSM 14675, a fruiting myxobacterium.</title>
        <authorList>
            <person name="Huntley S."/>
            <person name="Kneip S."/>
            <person name="Treuner-Lange A."/>
            <person name="Sogaard-Andersen L."/>
        </authorList>
    </citation>
    <scope>NUCLEOTIDE SEQUENCE [LARGE SCALE GENOMIC DNA]</scope>
    <source>
        <strain evidence="4">DSM 14675 / JCM 12634 / Mx s8</strain>
    </source>
</reference>
<dbReference type="GO" id="GO:0016020">
    <property type="term" value="C:membrane"/>
    <property type="evidence" value="ECO:0007669"/>
    <property type="project" value="TreeGrafter"/>
</dbReference>
<dbReference type="HOGENOM" id="CLU_052920_0_0_7"/>
<dbReference type="STRING" id="1278073.MYSTI_06153"/>
<keyword evidence="1" id="KW-0812">Transmembrane</keyword>
<dbReference type="Pfam" id="PF00487">
    <property type="entry name" value="FA_desaturase"/>
    <property type="match status" value="1"/>
</dbReference>
<name>L7UEV4_MYXSD</name>
<evidence type="ECO:0000313" key="4">
    <source>
        <dbReference type="Proteomes" id="UP000011131"/>
    </source>
</evidence>
<dbReference type="KEGG" id="msd:MYSTI_06153"/>
<protein>
    <submittedName>
        <fullName evidence="3">Fatty acid desaturase</fullName>
    </submittedName>
</protein>
<dbReference type="GO" id="GO:0008610">
    <property type="term" value="P:lipid biosynthetic process"/>
    <property type="evidence" value="ECO:0007669"/>
    <property type="project" value="UniProtKB-ARBA"/>
</dbReference>
<dbReference type="EMBL" id="CP004025">
    <property type="protein sequence ID" value="AGC47426.1"/>
    <property type="molecule type" value="Genomic_DNA"/>
</dbReference>
<organism evidence="3 4">
    <name type="scientific">Myxococcus stipitatus (strain DSM 14675 / JCM 12634 / Mx s8)</name>
    <dbReference type="NCBI Taxonomy" id="1278073"/>
    <lineage>
        <taxon>Bacteria</taxon>
        <taxon>Pseudomonadati</taxon>
        <taxon>Myxococcota</taxon>
        <taxon>Myxococcia</taxon>
        <taxon>Myxococcales</taxon>
        <taxon>Cystobacterineae</taxon>
        <taxon>Myxococcaceae</taxon>
        <taxon>Myxococcus</taxon>
    </lineage>
</organism>
<dbReference type="Proteomes" id="UP000011131">
    <property type="component" value="Chromosome"/>
</dbReference>
<gene>
    <name evidence="3" type="ordered locus">MYSTI_06153</name>
</gene>
<evidence type="ECO:0000313" key="3">
    <source>
        <dbReference type="EMBL" id="AGC47426.1"/>
    </source>
</evidence>
<evidence type="ECO:0000259" key="2">
    <source>
        <dbReference type="Pfam" id="PF00487"/>
    </source>
</evidence>
<dbReference type="AlphaFoldDB" id="L7UEV4"/>
<dbReference type="GO" id="GO:0016717">
    <property type="term" value="F:oxidoreductase activity, acting on paired donors, with oxidation of a pair of donors resulting in the reduction of molecular oxygen to two molecules of water"/>
    <property type="evidence" value="ECO:0007669"/>
    <property type="project" value="TreeGrafter"/>
</dbReference>
<dbReference type="PANTHER" id="PTHR19353">
    <property type="entry name" value="FATTY ACID DESATURASE 2"/>
    <property type="match status" value="1"/>
</dbReference>
<accession>L7UEV4</accession>
<dbReference type="InterPro" id="IPR012171">
    <property type="entry name" value="Fatty_acid_desaturase"/>
</dbReference>
<sequence>MMNEPRQRTGESSVPGVPRGQEVWELREFLAAQGGGADTLEALQVARPVRALLEIAETWALILGAWALCIYVSWLLLPVALVIIGSRQRALGNRLHDAAHGNIFHGRALNQRAGALLCGLALFEDFELYRSEHLRHHAYLGHPEKDPDYLEVPAGDGRRHTTWSLYVFYARDARLWRASLLATLLRAPVAHRWRVALWWAVVLGMFSWLGGAWAALSFALLWLISKMTVYHLIKVFAEISDHIGLPPGTVLGYTRNHPSNVLSFFLHPHHDNYHVTHHLFPRVPLANLSRMHELLLPAPAYAQAHHCESYFWGPRSLVKSWLHFQAGPGPDATRS</sequence>